<sequence>MAIQSGGFEEDECSPPIFPDDDDAPQRGTGLLSGTYSPVDIDGQAKALRNKSAITKGVLKGGATLDEPVTLGRKGEGKDRNGSIRKAIQKSDTVAFRSSSARGTLGNSKIAITPSNILWHSMTDDSLAICSTIPDADFLLRKLFPGDPGRAAEVDALVLSPQNDPIPAVTYSKLREVAKGLRRDAALGEDDVTNGIILDTLEVLKDNWCTQFTEALETGVYPDGWKSSKGIFIHKAGRDPTKPNG</sequence>
<dbReference type="EMBL" id="GG683980">
    <property type="protein sequence ID" value="EER01498.1"/>
    <property type="molecule type" value="Genomic_DNA"/>
</dbReference>
<organism evidence="3">
    <name type="scientific">Perkinsus marinus (strain ATCC 50983 / TXsc)</name>
    <dbReference type="NCBI Taxonomy" id="423536"/>
    <lineage>
        <taxon>Eukaryota</taxon>
        <taxon>Sar</taxon>
        <taxon>Alveolata</taxon>
        <taxon>Perkinsozoa</taxon>
        <taxon>Perkinsea</taxon>
        <taxon>Perkinsida</taxon>
        <taxon>Perkinsidae</taxon>
        <taxon>Perkinsus</taxon>
    </lineage>
</organism>
<dbReference type="AlphaFoldDB" id="C5LP47"/>
<dbReference type="InParanoid" id="C5LP47"/>
<dbReference type="GeneID" id="9040009"/>
<keyword evidence="3" id="KW-1185">Reference proteome</keyword>
<gene>
    <name evidence="2" type="ORF">Pmar_PMAR026921</name>
</gene>
<evidence type="ECO:0000256" key="1">
    <source>
        <dbReference type="SAM" id="MobiDB-lite"/>
    </source>
</evidence>
<evidence type="ECO:0000313" key="2">
    <source>
        <dbReference type="EMBL" id="EER01498.1"/>
    </source>
</evidence>
<reference evidence="2 3" key="1">
    <citation type="submission" date="2008-07" db="EMBL/GenBank/DDBJ databases">
        <authorList>
            <person name="El-Sayed N."/>
            <person name="Caler E."/>
            <person name="Inman J."/>
            <person name="Amedeo P."/>
            <person name="Hass B."/>
            <person name="Wortman J."/>
        </authorList>
    </citation>
    <scope>NUCLEOTIDE SEQUENCE [LARGE SCALE GENOMIC DNA]</scope>
    <source>
        <strain evidence="3">ATCC 50983 / TXsc</strain>
    </source>
</reference>
<dbReference type="Proteomes" id="UP000007800">
    <property type="component" value="Unassembled WGS sequence"/>
</dbReference>
<name>C5LP47_PERM5</name>
<evidence type="ECO:0000313" key="3">
    <source>
        <dbReference type="Proteomes" id="UP000007800"/>
    </source>
</evidence>
<dbReference type="RefSeq" id="XP_002768780.1">
    <property type="nucleotide sequence ID" value="XM_002768734.1"/>
</dbReference>
<feature type="compositionally biased region" description="Acidic residues" evidence="1">
    <location>
        <begin position="8"/>
        <end position="23"/>
    </location>
</feature>
<accession>C5LP47</accession>
<proteinExistence type="predicted"/>
<feature type="region of interest" description="Disordered" evidence="1">
    <location>
        <begin position="1"/>
        <end position="38"/>
    </location>
</feature>
<protein>
    <submittedName>
        <fullName evidence="2">Uncharacterized protein</fullName>
    </submittedName>
</protein>